<evidence type="ECO:0000313" key="3">
    <source>
        <dbReference type="Proteomes" id="UP000074247"/>
    </source>
</evidence>
<reference evidence="2 3" key="1">
    <citation type="journal article" date="2016" name="Nat. Commun.">
        <title>Local admixture of amplified and diversified secreted pathogenesis determinants shapes mosaic Toxoplasma gondii genomes.</title>
        <authorList>
            <person name="Lorenzi H."/>
            <person name="Khan A."/>
            <person name="Behnke M.S."/>
            <person name="Namasivayam S."/>
            <person name="Swapna L.S."/>
            <person name="Hadjithomas M."/>
            <person name="Karamycheva S."/>
            <person name="Pinney D."/>
            <person name="Brunk B.P."/>
            <person name="Ajioka J.W."/>
            <person name="Ajzenberg D."/>
            <person name="Boothroyd J.C."/>
            <person name="Boyle J.P."/>
            <person name="Darde M.L."/>
            <person name="Diaz-Miranda M.A."/>
            <person name="Dubey J.P."/>
            <person name="Fritz H.M."/>
            <person name="Gennari S.M."/>
            <person name="Gregory B.D."/>
            <person name="Kim K."/>
            <person name="Saeij J.P."/>
            <person name="Su C."/>
            <person name="White M.W."/>
            <person name="Zhu X.Q."/>
            <person name="Howe D.K."/>
            <person name="Rosenthal B.M."/>
            <person name="Grigg M.E."/>
            <person name="Parkinson J."/>
            <person name="Liu L."/>
            <person name="Kissinger J.C."/>
            <person name="Roos D.S."/>
            <person name="Sibley L.D."/>
        </authorList>
    </citation>
    <scope>NUCLEOTIDE SEQUENCE [LARGE SCALE GENOMIC DNA]</scope>
    <source>
        <strain evidence="2 3">ARI</strain>
    </source>
</reference>
<dbReference type="AlphaFoldDB" id="A0A139XPV6"/>
<keyword evidence="2" id="KW-0378">Hydrolase</keyword>
<dbReference type="EMBL" id="AGQS02005379">
    <property type="protein sequence ID" value="KYF40804.1"/>
    <property type="molecule type" value="Genomic_DNA"/>
</dbReference>
<feature type="compositionally biased region" description="Basic residues" evidence="1">
    <location>
        <begin position="95"/>
        <end position="121"/>
    </location>
</feature>
<feature type="non-terminal residue" evidence="2">
    <location>
        <position position="1"/>
    </location>
</feature>
<feature type="region of interest" description="Disordered" evidence="1">
    <location>
        <begin position="51"/>
        <end position="121"/>
    </location>
</feature>
<gene>
    <name evidence="2" type="ORF">TGARI_263470C</name>
</gene>
<dbReference type="EC" id="3.4.19.12" evidence="2"/>
<protein>
    <submittedName>
        <fullName evidence="2">Ubiquitin carboxyl-terminal hydrolase UCHL3</fullName>
        <ecNumber evidence="2">3.4.19.12</ecNumber>
    </submittedName>
</protein>
<proteinExistence type="predicted"/>
<feature type="compositionally biased region" description="Basic residues" evidence="1">
    <location>
        <begin position="61"/>
        <end position="73"/>
    </location>
</feature>
<evidence type="ECO:0000256" key="1">
    <source>
        <dbReference type="SAM" id="MobiDB-lite"/>
    </source>
</evidence>
<sequence>GDCRSLPRATSKGSRDRSIPRLCTQEFRAARAVGCTSTRERRRHALCGFRLSRGTFGGVRRQTRHSRRPRRGRRWSDSRGRREKPASFENDSERHPKRIRRKMPRRAPLPSHRRRRRQGRV</sequence>
<accession>A0A139XPV6</accession>
<organism evidence="2 3">
    <name type="scientific">Toxoplasma gondii ARI</name>
    <dbReference type="NCBI Taxonomy" id="1074872"/>
    <lineage>
        <taxon>Eukaryota</taxon>
        <taxon>Sar</taxon>
        <taxon>Alveolata</taxon>
        <taxon>Apicomplexa</taxon>
        <taxon>Conoidasida</taxon>
        <taxon>Coccidia</taxon>
        <taxon>Eucoccidiorida</taxon>
        <taxon>Eimeriorina</taxon>
        <taxon>Sarcocystidae</taxon>
        <taxon>Toxoplasma</taxon>
    </lineage>
</organism>
<dbReference type="VEuPathDB" id="ToxoDB:TGARI_263470C"/>
<evidence type="ECO:0000313" key="2">
    <source>
        <dbReference type="EMBL" id="KYF40804.1"/>
    </source>
</evidence>
<dbReference type="GO" id="GO:0004843">
    <property type="term" value="F:cysteine-type deubiquitinase activity"/>
    <property type="evidence" value="ECO:0007669"/>
    <property type="project" value="UniProtKB-EC"/>
</dbReference>
<dbReference type="Proteomes" id="UP000074247">
    <property type="component" value="Unassembled WGS sequence"/>
</dbReference>
<feature type="non-terminal residue" evidence="2">
    <location>
        <position position="121"/>
    </location>
</feature>
<comment type="caution">
    <text evidence="2">The sequence shown here is derived from an EMBL/GenBank/DDBJ whole genome shotgun (WGS) entry which is preliminary data.</text>
</comment>
<feature type="compositionally biased region" description="Basic and acidic residues" evidence="1">
    <location>
        <begin position="74"/>
        <end position="94"/>
    </location>
</feature>
<name>A0A139XPV6_TOXGO</name>